<reference evidence="1" key="1">
    <citation type="journal article" date="2014" name="Front. Microbiol.">
        <title>High frequency of phylogenetically diverse reductive dehalogenase-homologous genes in deep subseafloor sedimentary metagenomes.</title>
        <authorList>
            <person name="Kawai M."/>
            <person name="Futagami T."/>
            <person name="Toyoda A."/>
            <person name="Takaki Y."/>
            <person name="Nishi S."/>
            <person name="Hori S."/>
            <person name="Arai W."/>
            <person name="Tsubouchi T."/>
            <person name="Morono Y."/>
            <person name="Uchiyama I."/>
            <person name="Ito T."/>
            <person name="Fujiyama A."/>
            <person name="Inagaki F."/>
            <person name="Takami H."/>
        </authorList>
    </citation>
    <scope>NUCLEOTIDE SEQUENCE</scope>
    <source>
        <strain evidence="1">Expedition CK06-06</strain>
    </source>
</reference>
<gene>
    <name evidence="1" type="ORF">S01H1_69454</name>
</gene>
<dbReference type="Pfam" id="PF18143">
    <property type="entry name" value="HAD_SAK_2"/>
    <property type="match status" value="1"/>
</dbReference>
<dbReference type="EMBL" id="BARS01046115">
    <property type="protein sequence ID" value="GAG39950.1"/>
    <property type="molecule type" value="Genomic_DNA"/>
</dbReference>
<name>X0XA76_9ZZZZ</name>
<accession>X0XA76</accession>
<organism evidence="1">
    <name type="scientific">marine sediment metagenome</name>
    <dbReference type="NCBI Taxonomy" id="412755"/>
    <lineage>
        <taxon>unclassified sequences</taxon>
        <taxon>metagenomes</taxon>
        <taxon>ecological metagenomes</taxon>
    </lineage>
</organism>
<comment type="caution">
    <text evidence="1">The sequence shown here is derived from an EMBL/GenBank/DDBJ whole genome shotgun (WGS) entry which is preliminary data.</text>
</comment>
<dbReference type="AlphaFoldDB" id="X0XA76"/>
<sequence>MTEPLPRPLVLLDIDGVLHDRQALLEIRSANDPQAAADSLDVTVATSHGHRMAFPIYMPELVQHLAETAEVWWCTTWRHRANDEIREHLGVDSLAVVDDGTRSVGLEWKVRTASPLIAEAVSHGRRVYWIEDFHGTYPELDAAVTFVDTGDA</sequence>
<protein>
    <recommendedName>
        <fullName evidence="2">FCP1 homology domain-containing protein</fullName>
    </recommendedName>
</protein>
<feature type="non-terminal residue" evidence="1">
    <location>
        <position position="152"/>
    </location>
</feature>
<proteinExistence type="predicted"/>
<evidence type="ECO:0000313" key="1">
    <source>
        <dbReference type="EMBL" id="GAG39950.1"/>
    </source>
</evidence>
<evidence type="ECO:0008006" key="2">
    <source>
        <dbReference type="Google" id="ProtNLM"/>
    </source>
</evidence>